<reference evidence="1 2" key="1">
    <citation type="journal article" date="2022" name="Genome Biol. Evol.">
        <title>The Spruce Budworm Genome: Reconstructing the Evolutionary History of Antifreeze Proteins.</title>
        <authorList>
            <person name="Beliveau C."/>
            <person name="Gagne P."/>
            <person name="Picq S."/>
            <person name="Vernygora O."/>
            <person name="Keeling C.I."/>
            <person name="Pinkney K."/>
            <person name="Doucet D."/>
            <person name="Wen F."/>
            <person name="Johnston J.S."/>
            <person name="Maaroufi H."/>
            <person name="Boyle B."/>
            <person name="Laroche J."/>
            <person name="Dewar K."/>
            <person name="Juretic N."/>
            <person name="Blackburn G."/>
            <person name="Nisole A."/>
            <person name="Brunet B."/>
            <person name="Brandao M."/>
            <person name="Lumley L."/>
            <person name="Duan J."/>
            <person name="Quan G."/>
            <person name="Lucarotti C.J."/>
            <person name="Roe A.D."/>
            <person name="Sperling F.A.H."/>
            <person name="Levesque R.C."/>
            <person name="Cusson M."/>
        </authorList>
    </citation>
    <scope>NUCLEOTIDE SEQUENCE [LARGE SCALE GENOMIC DNA]</scope>
    <source>
        <strain evidence="1">Glfc:IPQL:Cfum</strain>
    </source>
</reference>
<dbReference type="Proteomes" id="UP001064048">
    <property type="component" value="Chromosome Z"/>
</dbReference>
<organism evidence="1 2">
    <name type="scientific">Choristoneura fumiferana</name>
    <name type="common">Spruce budworm moth</name>
    <name type="synonym">Archips fumiferana</name>
    <dbReference type="NCBI Taxonomy" id="7141"/>
    <lineage>
        <taxon>Eukaryota</taxon>
        <taxon>Metazoa</taxon>
        <taxon>Ecdysozoa</taxon>
        <taxon>Arthropoda</taxon>
        <taxon>Hexapoda</taxon>
        <taxon>Insecta</taxon>
        <taxon>Pterygota</taxon>
        <taxon>Neoptera</taxon>
        <taxon>Endopterygota</taxon>
        <taxon>Lepidoptera</taxon>
        <taxon>Glossata</taxon>
        <taxon>Ditrysia</taxon>
        <taxon>Tortricoidea</taxon>
        <taxon>Tortricidae</taxon>
        <taxon>Tortricinae</taxon>
        <taxon>Choristoneura</taxon>
    </lineage>
</organism>
<keyword evidence="2" id="KW-1185">Reference proteome</keyword>
<proteinExistence type="predicted"/>
<name>A0ACC0K431_CHOFU</name>
<dbReference type="EMBL" id="CM046131">
    <property type="protein sequence ID" value="KAI8431115.1"/>
    <property type="molecule type" value="Genomic_DNA"/>
</dbReference>
<evidence type="ECO:0000313" key="2">
    <source>
        <dbReference type="Proteomes" id="UP001064048"/>
    </source>
</evidence>
<evidence type="ECO:0000313" key="1">
    <source>
        <dbReference type="EMBL" id="KAI8431115.1"/>
    </source>
</evidence>
<gene>
    <name evidence="1" type="ORF">MSG28_001170</name>
</gene>
<comment type="caution">
    <text evidence="1">The sequence shown here is derived from an EMBL/GenBank/DDBJ whole genome shotgun (WGS) entry which is preliminary data.</text>
</comment>
<accession>A0ACC0K431</accession>
<sequence length="182" mass="20074">MSLRGTKRASGVRGEEAGASKRRRMEPEDALWQLRPASDLKRSSIYNRSASEAPAELFRKDLISAMKLPDSEPLTASEYWVITDTWKQDWERGVQVPVNPDSLPAPKVRTWDKIQAIMKSEEGLGIEYDENVICDVCRSPDSEDGNEMVFCDSCNICGSGCVVRAATVCGRRACCAPTTAAP</sequence>
<protein>
    <submittedName>
        <fullName evidence="1">Uncharacterized protein</fullName>
    </submittedName>
</protein>